<dbReference type="PANTHER" id="PTHR33050">
    <property type="entry name" value="REVERSE TRANSCRIPTASE DOMAIN-CONTAINING PROTEIN"/>
    <property type="match status" value="1"/>
</dbReference>
<evidence type="ECO:0000259" key="2">
    <source>
        <dbReference type="Pfam" id="PF00078"/>
    </source>
</evidence>
<dbReference type="EMBL" id="SNRW01001497">
    <property type="protein sequence ID" value="KAA6396167.1"/>
    <property type="molecule type" value="Genomic_DNA"/>
</dbReference>
<dbReference type="InterPro" id="IPR043128">
    <property type="entry name" value="Rev_trsase/Diguanyl_cyclase"/>
</dbReference>
<dbReference type="AlphaFoldDB" id="A0A5J4WM57"/>
<name>A0A5J4WM57_9EUKA</name>
<comment type="caution">
    <text evidence="3">The sequence shown here is derived from an EMBL/GenBank/DDBJ whole genome shotgun (WGS) entry which is preliminary data.</text>
</comment>
<dbReference type="SUPFAM" id="SSF56672">
    <property type="entry name" value="DNA/RNA polymerases"/>
    <property type="match status" value="1"/>
</dbReference>
<dbReference type="Gene3D" id="3.30.70.270">
    <property type="match status" value="1"/>
</dbReference>
<evidence type="ECO:0000313" key="4">
    <source>
        <dbReference type="Proteomes" id="UP000324800"/>
    </source>
</evidence>
<dbReference type="InterPro" id="IPR000477">
    <property type="entry name" value="RT_dom"/>
</dbReference>
<dbReference type="InterPro" id="IPR043502">
    <property type="entry name" value="DNA/RNA_pol_sf"/>
</dbReference>
<keyword evidence="1" id="KW-0472">Membrane</keyword>
<accession>A0A5J4WM57</accession>
<keyword evidence="1" id="KW-1133">Transmembrane helix</keyword>
<feature type="domain" description="Reverse transcriptase" evidence="2">
    <location>
        <begin position="3"/>
        <end position="163"/>
    </location>
</feature>
<keyword evidence="1" id="KW-0812">Transmembrane</keyword>
<dbReference type="OrthoDB" id="6771932at2759"/>
<dbReference type="Pfam" id="PF00078">
    <property type="entry name" value="RVT_1"/>
    <property type="match status" value="1"/>
</dbReference>
<protein>
    <recommendedName>
        <fullName evidence="2">Reverse transcriptase domain-containing protein</fullName>
    </recommendedName>
</protein>
<feature type="transmembrane region" description="Helical" evidence="1">
    <location>
        <begin position="76"/>
        <end position="100"/>
    </location>
</feature>
<reference evidence="3 4" key="1">
    <citation type="submission" date="2019-03" db="EMBL/GenBank/DDBJ databases">
        <title>Single cell metagenomics reveals metabolic interactions within the superorganism composed of flagellate Streblomastix strix and complex community of Bacteroidetes bacteria on its surface.</title>
        <authorList>
            <person name="Treitli S.C."/>
            <person name="Kolisko M."/>
            <person name="Husnik F."/>
            <person name="Keeling P."/>
            <person name="Hampl V."/>
        </authorList>
    </citation>
    <scope>NUCLEOTIDE SEQUENCE [LARGE SCALE GENOMIC DNA]</scope>
    <source>
        <strain evidence="3">ST1C</strain>
    </source>
</reference>
<proteinExistence type="predicted"/>
<dbReference type="Proteomes" id="UP000324800">
    <property type="component" value="Unassembled WGS sequence"/>
</dbReference>
<gene>
    <name evidence="3" type="ORF">EZS28_008305</name>
</gene>
<evidence type="ECO:0000313" key="3">
    <source>
        <dbReference type="EMBL" id="KAA6396167.1"/>
    </source>
</evidence>
<evidence type="ECO:0000256" key="1">
    <source>
        <dbReference type="SAM" id="Phobius"/>
    </source>
</evidence>
<organism evidence="3 4">
    <name type="scientific">Streblomastix strix</name>
    <dbReference type="NCBI Taxonomy" id="222440"/>
    <lineage>
        <taxon>Eukaryota</taxon>
        <taxon>Metamonada</taxon>
        <taxon>Preaxostyla</taxon>
        <taxon>Oxymonadida</taxon>
        <taxon>Streblomastigidae</taxon>
        <taxon>Streblomastix</taxon>
    </lineage>
</organism>
<dbReference type="InterPro" id="IPR052055">
    <property type="entry name" value="Hepadnavirus_pol/RT"/>
</dbReference>
<dbReference type="PANTHER" id="PTHR33050:SF7">
    <property type="entry name" value="RIBONUCLEASE H"/>
    <property type="match status" value="1"/>
</dbReference>
<sequence length="180" mass="21546">MLKKKWKWRKILDCRLFNRQIQVKSFKMEVVKENKDIIQQGDYVSSSNLHQLFHHIAAPIQISPFLDFYFEKKSFWYVGVSFGVAVASRIFTKTLMMAITEIRKRQKEIRIIVYSDNILLLYQQNAVLQHASRQIKRYLEIMGWQITEEKSTLAPMQIFKYLGKQQNLLNQTLFMTCEMR</sequence>